<dbReference type="PROSITE" id="PS50926">
    <property type="entry name" value="TRAM"/>
    <property type="match status" value="1"/>
</dbReference>
<evidence type="ECO:0000313" key="5">
    <source>
        <dbReference type="EMBL" id="TFY99742.1"/>
    </source>
</evidence>
<proteinExistence type="inferred from homology"/>
<dbReference type="Gene3D" id="2.40.420.20">
    <property type="match status" value="1"/>
</dbReference>
<dbReference type="Pfam" id="PF25954">
    <property type="entry name" value="Beta-barrel_RND_2"/>
    <property type="match status" value="1"/>
</dbReference>
<evidence type="ECO:0000259" key="4">
    <source>
        <dbReference type="PROSITE" id="PS50926"/>
    </source>
</evidence>
<keyword evidence="2" id="KW-0808">Transferase</keyword>
<gene>
    <name evidence="5" type="ORF">EZ242_11405</name>
</gene>
<accession>A0A4Z0BKA4</accession>
<dbReference type="Pfam" id="PF25917">
    <property type="entry name" value="BSH_RND"/>
    <property type="match status" value="1"/>
</dbReference>
<dbReference type="PANTHER" id="PTHR30469:SF11">
    <property type="entry name" value="BLL4320 PROTEIN"/>
    <property type="match status" value="1"/>
</dbReference>
<evidence type="ECO:0000256" key="1">
    <source>
        <dbReference type="ARBA" id="ARBA00009477"/>
    </source>
</evidence>
<dbReference type="Proteomes" id="UP000297564">
    <property type="component" value="Unassembled WGS sequence"/>
</dbReference>
<organism evidence="5 6">
    <name type="scientific">Ramlibacter rhizophilus</name>
    <dbReference type="NCBI Taxonomy" id="1781167"/>
    <lineage>
        <taxon>Bacteria</taxon>
        <taxon>Pseudomonadati</taxon>
        <taxon>Pseudomonadota</taxon>
        <taxon>Betaproteobacteria</taxon>
        <taxon>Burkholderiales</taxon>
        <taxon>Comamonadaceae</taxon>
        <taxon>Ramlibacter</taxon>
    </lineage>
</organism>
<feature type="domain" description="TRAM" evidence="4">
    <location>
        <begin position="307"/>
        <end position="372"/>
    </location>
</feature>
<dbReference type="Gene3D" id="1.10.287.470">
    <property type="entry name" value="Helix hairpin bin"/>
    <property type="match status" value="1"/>
</dbReference>
<dbReference type="AlphaFoldDB" id="A0A4Z0BKA4"/>
<name>A0A4Z0BKA4_9BURK</name>
<evidence type="ECO:0000313" key="6">
    <source>
        <dbReference type="Proteomes" id="UP000297564"/>
    </source>
</evidence>
<dbReference type="InterPro" id="IPR058625">
    <property type="entry name" value="MdtA-like_BSH"/>
</dbReference>
<dbReference type="SUPFAM" id="SSF111369">
    <property type="entry name" value="HlyD-like secretion proteins"/>
    <property type="match status" value="1"/>
</dbReference>
<dbReference type="InterPro" id="IPR006143">
    <property type="entry name" value="RND_pump_MFP"/>
</dbReference>
<dbReference type="EMBL" id="SMLL01000004">
    <property type="protein sequence ID" value="TFY99742.1"/>
    <property type="molecule type" value="Genomic_DNA"/>
</dbReference>
<dbReference type="GO" id="GO:0015562">
    <property type="term" value="F:efflux transmembrane transporter activity"/>
    <property type="evidence" value="ECO:0007669"/>
    <property type="project" value="TreeGrafter"/>
</dbReference>
<dbReference type="GO" id="GO:0016740">
    <property type="term" value="F:transferase activity"/>
    <property type="evidence" value="ECO:0007669"/>
    <property type="project" value="UniProtKB-KW"/>
</dbReference>
<dbReference type="InterPro" id="IPR058792">
    <property type="entry name" value="Beta-barrel_RND_2"/>
</dbReference>
<keyword evidence="3" id="KW-0175">Coiled coil</keyword>
<keyword evidence="6" id="KW-1185">Reference proteome</keyword>
<dbReference type="FunFam" id="2.40.30.170:FF:000010">
    <property type="entry name" value="Efflux RND transporter periplasmic adaptor subunit"/>
    <property type="match status" value="1"/>
</dbReference>
<evidence type="ECO:0000256" key="2">
    <source>
        <dbReference type="ARBA" id="ARBA00022679"/>
    </source>
</evidence>
<dbReference type="GO" id="GO:1990281">
    <property type="term" value="C:efflux pump complex"/>
    <property type="evidence" value="ECO:0007669"/>
    <property type="project" value="TreeGrafter"/>
</dbReference>
<sequence length="372" mass="40254">MRPSRPVLIVASLLLVLVLLALAFYSGLWQRPRPVPAAQAVAMEQEAPPVPVVLEQVTEATGAEALELLGNAAAARSVVLYPAVSGEVAELRFRPGQRVEAAQVLLRLVDRTQRLALDAAAARREQARRLLARYEATRGTGAVPGSLIDEAESALRLARIEEQQAREAVADRTLRAPFSGVVGLTDVEPGDRVAIDTPITTLDDRSTVLVGFEVPEAHAARLGQGQPLSVEHPAWPGRRFEGRITQIDSRVDERTRNLRLRAAVANPQDLLRPGMSLQVRLALPGQPRPAVPELALQYGREGAHVWTVREGRAEQVPVRSLGREQGRVLVDGPLQPGQPVIVEGVQRLRPGRAVQVVEPESGSRPVTGRAVP</sequence>
<dbReference type="NCBIfam" id="TIGR01730">
    <property type="entry name" value="RND_mfp"/>
    <property type="match status" value="1"/>
</dbReference>
<dbReference type="OrthoDB" id="9806939at2"/>
<dbReference type="Gene3D" id="2.40.50.100">
    <property type="match status" value="1"/>
</dbReference>
<feature type="coiled-coil region" evidence="3">
    <location>
        <begin position="117"/>
        <end position="168"/>
    </location>
</feature>
<evidence type="ECO:0000256" key="3">
    <source>
        <dbReference type="SAM" id="Coils"/>
    </source>
</evidence>
<dbReference type="RefSeq" id="WP_135285285.1">
    <property type="nucleotide sequence ID" value="NZ_SMLL01000004.1"/>
</dbReference>
<dbReference type="InterPro" id="IPR002792">
    <property type="entry name" value="TRAM_dom"/>
</dbReference>
<protein>
    <submittedName>
        <fullName evidence="5">Efflux RND transporter periplasmic adaptor subunit</fullName>
    </submittedName>
</protein>
<comment type="similarity">
    <text evidence="1">Belongs to the membrane fusion protein (MFP) (TC 8.A.1) family.</text>
</comment>
<dbReference type="Gene3D" id="2.40.30.170">
    <property type="match status" value="1"/>
</dbReference>
<dbReference type="PANTHER" id="PTHR30469">
    <property type="entry name" value="MULTIDRUG RESISTANCE PROTEIN MDTA"/>
    <property type="match status" value="1"/>
</dbReference>
<reference evidence="5 6" key="1">
    <citation type="submission" date="2019-03" db="EMBL/GenBank/DDBJ databases">
        <title>Ramlibacter rhizophilus CCTCC AB2015357, whole genome shotgun sequence.</title>
        <authorList>
            <person name="Zhang X."/>
            <person name="Feng G."/>
            <person name="Zhu H."/>
        </authorList>
    </citation>
    <scope>NUCLEOTIDE SEQUENCE [LARGE SCALE GENOMIC DNA]</scope>
    <source>
        <strain evidence="5 6">CCTCC AB2015357</strain>
    </source>
</reference>
<comment type="caution">
    <text evidence="5">The sequence shown here is derived from an EMBL/GenBank/DDBJ whole genome shotgun (WGS) entry which is preliminary data.</text>
</comment>